<dbReference type="STRING" id="1120996.SAMN02746066_01276"/>
<dbReference type="AlphaFoldDB" id="A0A1M7H4C7"/>
<proteinExistence type="predicted"/>
<dbReference type="RefSeq" id="WP_073284770.1">
    <property type="nucleotide sequence ID" value="NZ_FRCP01000007.1"/>
</dbReference>
<organism evidence="1 2">
    <name type="scientific">Anaerosporobacter mobilis DSM 15930</name>
    <dbReference type="NCBI Taxonomy" id="1120996"/>
    <lineage>
        <taxon>Bacteria</taxon>
        <taxon>Bacillati</taxon>
        <taxon>Bacillota</taxon>
        <taxon>Clostridia</taxon>
        <taxon>Lachnospirales</taxon>
        <taxon>Lachnospiraceae</taxon>
        <taxon>Anaerosporobacter</taxon>
    </lineage>
</organism>
<reference evidence="1 2" key="1">
    <citation type="submission" date="2016-11" db="EMBL/GenBank/DDBJ databases">
        <authorList>
            <person name="Jaros S."/>
            <person name="Januszkiewicz K."/>
            <person name="Wedrychowicz H."/>
        </authorList>
    </citation>
    <scope>NUCLEOTIDE SEQUENCE [LARGE SCALE GENOMIC DNA]</scope>
    <source>
        <strain evidence="1 2">DSM 15930</strain>
    </source>
</reference>
<gene>
    <name evidence="1" type="ORF">SAMN02746066_01276</name>
</gene>
<evidence type="ECO:0000313" key="2">
    <source>
        <dbReference type="Proteomes" id="UP000184038"/>
    </source>
</evidence>
<keyword evidence="2" id="KW-1185">Reference proteome</keyword>
<evidence type="ECO:0000313" key="1">
    <source>
        <dbReference type="EMBL" id="SHM23196.1"/>
    </source>
</evidence>
<dbReference type="Proteomes" id="UP000184038">
    <property type="component" value="Unassembled WGS sequence"/>
</dbReference>
<protein>
    <submittedName>
        <fullName evidence="1">Uncharacterized protein</fullName>
    </submittedName>
</protein>
<sequence length="240" mass="27388">MKKKMQIDISMKEKKLLLILLAFVLLFVAYQFGYVVLTNRATANNQKITDLEDRVASLELMNINKSMYTNGITECNEKMEAIRAEFVKEETPESNIMFIRNMEKNLGVEIYEINLYDKALITNLVLDQGQTNAENTDNTTGDTSTGSSEAQFVQTGYNYAVDMKFKCSYEELKKMATYINEYQYMRAIQSISVVFDGDTGELIGELTMNIYTLEEATNEYEEPNTGITNFGKDNIFGTIH</sequence>
<name>A0A1M7H4C7_9FIRM</name>
<dbReference type="EMBL" id="FRCP01000007">
    <property type="protein sequence ID" value="SHM23196.1"/>
    <property type="molecule type" value="Genomic_DNA"/>
</dbReference>
<accession>A0A1M7H4C7</accession>
<dbReference type="OrthoDB" id="2067069at2"/>